<protein>
    <submittedName>
        <fullName evidence="2">Rpn family recombination-promoting nuclease/putative transposase</fullName>
    </submittedName>
</protein>
<name>A0ABW0UA55_9BACI</name>
<dbReference type="EMBL" id="JBHSPF010000061">
    <property type="protein sequence ID" value="MFC5629561.1"/>
    <property type="molecule type" value="Genomic_DNA"/>
</dbReference>
<proteinExistence type="predicted"/>
<dbReference type="InterPro" id="IPR006842">
    <property type="entry name" value="Transposase_31"/>
</dbReference>
<evidence type="ECO:0000313" key="3">
    <source>
        <dbReference type="Proteomes" id="UP001596143"/>
    </source>
</evidence>
<keyword evidence="3" id="KW-1185">Reference proteome</keyword>
<dbReference type="Pfam" id="PF04754">
    <property type="entry name" value="Transposase_31"/>
    <property type="match status" value="1"/>
</dbReference>
<feature type="domain" description="Transposase (putative) YhgA-like" evidence="1">
    <location>
        <begin position="3"/>
        <end position="94"/>
    </location>
</feature>
<organism evidence="2 3">
    <name type="scientific">Aliibacillus thermotolerans</name>
    <dbReference type="NCBI Taxonomy" id="1834418"/>
    <lineage>
        <taxon>Bacteria</taxon>
        <taxon>Bacillati</taxon>
        <taxon>Bacillota</taxon>
        <taxon>Bacilli</taxon>
        <taxon>Bacillales</taxon>
        <taxon>Bacillaceae</taxon>
        <taxon>Aliibacillus</taxon>
    </lineage>
</organism>
<dbReference type="Proteomes" id="UP001596143">
    <property type="component" value="Unassembled WGS sequence"/>
</dbReference>
<dbReference type="RefSeq" id="WP_377902113.1">
    <property type="nucleotide sequence ID" value="NZ_JBHSPF010000061.1"/>
</dbReference>
<reference evidence="3" key="1">
    <citation type="journal article" date="2019" name="Int. J. Syst. Evol. Microbiol.">
        <title>The Global Catalogue of Microorganisms (GCM) 10K type strain sequencing project: providing services to taxonomists for standard genome sequencing and annotation.</title>
        <authorList>
            <consortium name="The Broad Institute Genomics Platform"/>
            <consortium name="The Broad Institute Genome Sequencing Center for Infectious Disease"/>
            <person name="Wu L."/>
            <person name="Ma J."/>
        </authorList>
    </citation>
    <scope>NUCLEOTIDE SEQUENCE [LARGE SCALE GENOMIC DNA]</scope>
    <source>
        <strain evidence="3">CGMCC 1.15790</strain>
    </source>
</reference>
<comment type="caution">
    <text evidence="2">The sequence shown here is derived from an EMBL/GenBank/DDBJ whole genome shotgun (WGS) entry which is preliminary data.</text>
</comment>
<evidence type="ECO:0000259" key="1">
    <source>
        <dbReference type="Pfam" id="PF04754"/>
    </source>
</evidence>
<accession>A0ABW0UA55</accession>
<sequence>MYKEKIKELPIIIPLVIYHGQTKWKIPTNLSELINGYEALPKEVKEYVPDFKYLLYDISRYSDEDIKGSAEIKILFTLFCDIVTKTGEPLFHSIQRALYYWLE</sequence>
<gene>
    <name evidence="2" type="ORF">ACFPTR_11935</name>
</gene>
<evidence type="ECO:0000313" key="2">
    <source>
        <dbReference type="EMBL" id="MFC5629561.1"/>
    </source>
</evidence>